<protein>
    <submittedName>
        <fullName evidence="4">PAAT family ABC transporter substrate-binding protein</fullName>
    </submittedName>
</protein>
<feature type="domain" description="Solute-binding protein family 3/N-terminal" evidence="3">
    <location>
        <begin position="41"/>
        <end position="263"/>
    </location>
</feature>
<dbReference type="EMBL" id="CP021425">
    <property type="protein sequence ID" value="ARU54505.1"/>
    <property type="molecule type" value="Genomic_DNA"/>
</dbReference>
<evidence type="ECO:0000313" key="4">
    <source>
        <dbReference type="EMBL" id="ARU54505.1"/>
    </source>
</evidence>
<keyword evidence="5" id="KW-1185">Reference proteome</keyword>
<evidence type="ECO:0000259" key="3">
    <source>
        <dbReference type="Pfam" id="PF00497"/>
    </source>
</evidence>
<sequence>MVPDVHSVKGLMITLICTFVFAWVTVIRADESIRHLPIATASFPPFKFQNPESGEIVGFDTEVVRRVFQSMGIEAEVSIMPFQRADILTRRGKYAAYYSFTKNPDREQHYYFSAPISSVQDVIFKKKTLPLQWLHYADLANYRLGFSQRYNYDPDFLSVMEDKVPVVDDENEKQLLYLLTKERVDIAICEKSVCGFLINQNPVQFGGIDYYDKPIGQPSVRPFYVGFSKNWPNAEQLRDAFNVALAAWKRREGPAVKEIFEKYGVSCPSTVYQACK</sequence>
<accession>A0A1Y0I4P4</accession>
<dbReference type="PANTHER" id="PTHR35936">
    <property type="entry name" value="MEMBRANE-BOUND LYTIC MUREIN TRANSGLYCOSYLASE F"/>
    <property type="match status" value="1"/>
</dbReference>
<dbReference type="OrthoDB" id="7354650at2"/>
<dbReference type="RefSeq" id="WP_087459700.1">
    <property type="nucleotide sequence ID" value="NZ_CP021425.1"/>
</dbReference>
<dbReference type="Pfam" id="PF00497">
    <property type="entry name" value="SBP_bac_3"/>
    <property type="match status" value="1"/>
</dbReference>
<evidence type="ECO:0000256" key="2">
    <source>
        <dbReference type="ARBA" id="ARBA00022729"/>
    </source>
</evidence>
<name>A0A1Y0I4P4_9GAMM</name>
<dbReference type="InterPro" id="IPR001638">
    <property type="entry name" value="Solute-binding_3/MltF_N"/>
</dbReference>
<evidence type="ECO:0000313" key="5">
    <source>
        <dbReference type="Proteomes" id="UP000196027"/>
    </source>
</evidence>
<dbReference type="Gene3D" id="3.40.190.10">
    <property type="entry name" value="Periplasmic binding protein-like II"/>
    <property type="match status" value="2"/>
</dbReference>
<dbReference type="AlphaFoldDB" id="A0A1Y0I4P4"/>
<dbReference type="PANTHER" id="PTHR35936:SF25">
    <property type="entry name" value="ABC TRANSPORTER SUBSTRATE-BINDING PROTEIN"/>
    <property type="match status" value="1"/>
</dbReference>
<gene>
    <name evidence="4" type="ORF">OLMES_0401</name>
</gene>
<proteinExistence type="inferred from homology"/>
<evidence type="ECO:0000256" key="1">
    <source>
        <dbReference type="ARBA" id="ARBA00010333"/>
    </source>
</evidence>
<dbReference type="Proteomes" id="UP000196027">
    <property type="component" value="Chromosome"/>
</dbReference>
<dbReference type="SUPFAM" id="SSF53850">
    <property type="entry name" value="Periplasmic binding protein-like II"/>
    <property type="match status" value="1"/>
</dbReference>
<reference evidence="4 5" key="1">
    <citation type="submission" date="2017-05" db="EMBL/GenBank/DDBJ databases">
        <title>Genomic insights into alkan degradation activity of Oleiphilus messinensis.</title>
        <authorList>
            <person name="Kozyavkin S.A."/>
            <person name="Slesarev A.I."/>
            <person name="Golyshin P.N."/>
            <person name="Korzhenkov A."/>
            <person name="Golyshina O.N."/>
            <person name="Toshchakov S.V."/>
        </authorList>
    </citation>
    <scope>NUCLEOTIDE SEQUENCE [LARGE SCALE GENOMIC DNA]</scope>
    <source>
        <strain evidence="4 5">ME102</strain>
    </source>
</reference>
<comment type="similarity">
    <text evidence="1">Belongs to the bacterial solute-binding protein 3 family.</text>
</comment>
<keyword evidence="2" id="KW-0732">Signal</keyword>
<dbReference type="KEGG" id="ome:OLMES_0401"/>
<organism evidence="4 5">
    <name type="scientific">Oleiphilus messinensis</name>
    <dbReference type="NCBI Taxonomy" id="141451"/>
    <lineage>
        <taxon>Bacteria</taxon>
        <taxon>Pseudomonadati</taxon>
        <taxon>Pseudomonadota</taxon>
        <taxon>Gammaproteobacteria</taxon>
        <taxon>Oceanospirillales</taxon>
        <taxon>Oleiphilaceae</taxon>
        <taxon>Oleiphilus</taxon>
    </lineage>
</organism>